<dbReference type="AlphaFoldDB" id="A0AAW2KHH0"/>
<accession>A0AAW2KHH0</accession>
<reference evidence="1" key="2">
    <citation type="journal article" date="2024" name="Plant">
        <title>Genomic evolution and insights into agronomic trait innovations of Sesamum species.</title>
        <authorList>
            <person name="Miao H."/>
            <person name="Wang L."/>
            <person name="Qu L."/>
            <person name="Liu H."/>
            <person name="Sun Y."/>
            <person name="Le M."/>
            <person name="Wang Q."/>
            <person name="Wei S."/>
            <person name="Zheng Y."/>
            <person name="Lin W."/>
            <person name="Duan Y."/>
            <person name="Cao H."/>
            <person name="Xiong S."/>
            <person name="Wang X."/>
            <person name="Wei L."/>
            <person name="Li C."/>
            <person name="Ma Q."/>
            <person name="Ju M."/>
            <person name="Zhao R."/>
            <person name="Li G."/>
            <person name="Mu C."/>
            <person name="Tian Q."/>
            <person name="Mei H."/>
            <person name="Zhang T."/>
            <person name="Gao T."/>
            <person name="Zhang H."/>
        </authorList>
    </citation>
    <scope>NUCLEOTIDE SEQUENCE</scope>
    <source>
        <strain evidence="1">G01</strain>
    </source>
</reference>
<dbReference type="EMBL" id="JACGWK010000128">
    <property type="protein sequence ID" value="KAL0305288.1"/>
    <property type="molecule type" value="Genomic_DNA"/>
</dbReference>
<evidence type="ECO:0000313" key="1">
    <source>
        <dbReference type="EMBL" id="KAL0305288.1"/>
    </source>
</evidence>
<reference evidence="1" key="1">
    <citation type="submission" date="2020-06" db="EMBL/GenBank/DDBJ databases">
        <authorList>
            <person name="Li T."/>
            <person name="Hu X."/>
            <person name="Zhang T."/>
            <person name="Song X."/>
            <person name="Zhang H."/>
            <person name="Dai N."/>
            <person name="Sheng W."/>
            <person name="Hou X."/>
            <person name="Wei L."/>
        </authorList>
    </citation>
    <scope>NUCLEOTIDE SEQUENCE</scope>
    <source>
        <strain evidence="1">G01</strain>
        <tissue evidence="1">Leaf</tissue>
    </source>
</reference>
<name>A0AAW2KHH0_9LAMI</name>
<proteinExistence type="predicted"/>
<organism evidence="1">
    <name type="scientific">Sesamum angustifolium</name>
    <dbReference type="NCBI Taxonomy" id="2727405"/>
    <lineage>
        <taxon>Eukaryota</taxon>
        <taxon>Viridiplantae</taxon>
        <taxon>Streptophyta</taxon>
        <taxon>Embryophyta</taxon>
        <taxon>Tracheophyta</taxon>
        <taxon>Spermatophyta</taxon>
        <taxon>Magnoliopsida</taxon>
        <taxon>eudicotyledons</taxon>
        <taxon>Gunneridae</taxon>
        <taxon>Pentapetalae</taxon>
        <taxon>asterids</taxon>
        <taxon>lamiids</taxon>
        <taxon>Lamiales</taxon>
        <taxon>Pedaliaceae</taxon>
        <taxon>Sesamum</taxon>
    </lineage>
</organism>
<sequence>MGRRRSQHHWYWMGQCRGRLHRSSGLRSGWGIQVIISRGWGFVWAWWSRRQRQRRRGGDDFAVQ</sequence>
<comment type="caution">
    <text evidence="1">The sequence shown here is derived from an EMBL/GenBank/DDBJ whole genome shotgun (WGS) entry which is preliminary data.</text>
</comment>
<protein>
    <submittedName>
        <fullName evidence="1">Uncharacterized protein</fullName>
    </submittedName>
</protein>
<gene>
    <name evidence="1" type="ORF">Sangu_3040300</name>
</gene>